<dbReference type="PRINTS" id="PR01179">
    <property type="entry name" value="ODADCRBXLASE"/>
</dbReference>
<dbReference type="InterPro" id="IPR022657">
    <property type="entry name" value="De-COase2_CS"/>
</dbReference>
<dbReference type="InterPro" id="IPR029066">
    <property type="entry name" value="PLP-binding_barrel"/>
</dbReference>
<dbReference type="GO" id="GO:0033387">
    <property type="term" value="P:putrescine biosynthetic process from arginine, via ornithine"/>
    <property type="evidence" value="ECO:0007669"/>
    <property type="project" value="TreeGrafter"/>
</dbReference>
<dbReference type="SUPFAM" id="SSF51419">
    <property type="entry name" value="PLP-binding barrel"/>
    <property type="match status" value="1"/>
</dbReference>
<feature type="modified residue" description="N6-(pyridoxal phosphate)lysine" evidence="5">
    <location>
        <position position="89"/>
    </location>
</feature>
<evidence type="ECO:0000256" key="2">
    <source>
        <dbReference type="ARBA" id="ARBA00008872"/>
    </source>
</evidence>
<dbReference type="AlphaFoldDB" id="A0A7S2DR48"/>
<dbReference type="GO" id="GO:0005737">
    <property type="term" value="C:cytoplasm"/>
    <property type="evidence" value="ECO:0007669"/>
    <property type="project" value="TreeGrafter"/>
</dbReference>
<reference evidence="7" key="1">
    <citation type="submission" date="2021-01" db="EMBL/GenBank/DDBJ databases">
        <authorList>
            <person name="Corre E."/>
            <person name="Pelletier E."/>
            <person name="Niang G."/>
            <person name="Scheremetjew M."/>
            <person name="Finn R."/>
            <person name="Kale V."/>
            <person name="Holt S."/>
            <person name="Cochrane G."/>
            <person name="Meng A."/>
            <person name="Brown T."/>
            <person name="Cohen L."/>
        </authorList>
    </citation>
    <scope>NUCLEOTIDE SEQUENCE</scope>
    <source>
        <strain evidence="7">UTEX LB 985</strain>
    </source>
</reference>
<dbReference type="Pfam" id="PF02784">
    <property type="entry name" value="Orn_Arg_deC_N"/>
    <property type="match status" value="1"/>
</dbReference>
<evidence type="ECO:0000256" key="1">
    <source>
        <dbReference type="ARBA" id="ARBA00001933"/>
    </source>
</evidence>
<dbReference type="InterPro" id="IPR002433">
    <property type="entry name" value="Orn_de-COase"/>
</dbReference>
<dbReference type="FunFam" id="3.20.20.10:FF:000005">
    <property type="entry name" value="Ornithine decarboxylase"/>
    <property type="match status" value="1"/>
</dbReference>
<gene>
    <name evidence="7" type="ORF">CBRE1094_LOCUS19836</name>
</gene>
<feature type="domain" description="Orn/DAP/Arg decarboxylase 2 N-terminal" evidence="6">
    <location>
        <begin position="69"/>
        <end position="302"/>
    </location>
</feature>
<evidence type="ECO:0000256" key="3">
    <source>
        <dbReference type="ARBA" id="ARBA00022898"/>
    </source>
</evidence>
<organism evidence="7">
    <name type="scientific">Haptolina brevifila</name>
    <dbReference type="NCBI Taxonomy" id="156173"/>
    <lineage>
        <taxon>Eukaryota</taxon>
        <taxon>Haptista</taxon>
        <taxon>Haptophyta</taxon>
        <taxon>Prymnesiophyceae</taxon>
        <taxon>Prymnesiales</taxon>
        <taxon>Prymnesiaceae</taxon>
        <taxon>Haptolina</taxon>
    </lineage>
</organism>
<dbReference type="InterPro" id="IPR009006">
    <property type="entry name" value="Ala_racemase/Decarboxylase_C"/>
</dbReference>
<comment type="cofactor">
    <cofactor evidence="1 5">
        <name>pyridoxal 5'-phosphate</name>
        <dbReference type="ChEBI" id="CHEBI:597326"/>
    </cofactor>
</comment>
<dbReference type="PANTHER" id="PTHR11482">
    <property type="entry name" value="ARGININE/DIAMINOPIMELATE/ORNITHINE DECARBOXYLASE"/>
    <property type="match status" value="1"/>
</dbReference>
<dbReference type="PRINTS" id="PR01182">
    <property type="entry name" value="ORNDCRBXLASE"/>
</dbReference>
<evidence type="ECO:0000259" key="6">
    <source>
        <dbReference type="Pfam" id="PF02784"/>
    </source>
</evidence>
<dbReference type="Gene3D" id="2.40.37.10">
    <property type="entry name" value="Lyase, Ornithine Decarboxylase, Chain A, domain 1"/>
    <property type="match status" value="1"/>
</dbReference>
<protein>
    <recommendedName>
        <fullName evidence="6">Orn/DAP/Arg decarboxylase 2 N-terminal domain-containing protein</fullName>
    </recommendedName>
</protein>
<keyword evidence="3 5" id="KW-0663">Pyridoxal phosphate</keyword>
<keyword evidence="4" id="KW-0456">Lyase</keyword>
<dbReference type="GO" id="GO:0004586">
    <property type="term" value="F:ornithine decarboxylase activity"/>
    <property type="evidence" value="ECO:0007669"/>
    <property type="project" value="TreeGrafter"/>
</dbReference>
<feature type="active site" description="Proton donor" evidence="5">
    <location>
        <position position="376"/>
    </location>
</feature>
<dbReference type="EMBL" id="HBGU01036151">
    <property type="protein sequence ID" value="CAD9461652.1"/>
    <property type="molecule type" value="Transcribed_RNA"/>
</dbReference>
<dbReference type="PROSITE" id="PS00879">
    <property type="entry name" value="ODR_DC_2_2"/>
    <property type="match status" value="1"/>
</dbReference>
<proteinExistence type="inferred from homology"/>
<dbReference type="InterPro" id="IPR022644">
    <property type="entry name" value="De-COase2_N"/>
</dbReference>
<dbReference type="InterPro" id="IPR000183">
    <property type="entry name" value="Orn/DAP/Arg_de-COase"/>
</dbReference>
<dbReference type="CDD" id="cd00622">
    <property type="entry name" value="PLPDE_III_ODC"/>
    <property type="match status" value="1"/>
</dbReference>
<evidence type="ECO:0000256" key="4">
    <source>
        <dbReference type="ARBA" id="ARBA00023239"/>
    </source>
</evidence>
<dbReference type="PANTHER" id="PTHR11482:SF6">
    <property type="entry name" value="ORNITHINE DECARBOXYLASE 1-RELATED"/>
    <property type="match status" value="1"/>
</dbReference>
<evidence type="ECO:0000256" key="5">
    <source>
        <dbReference type="PIRSR" id="PIRSR600183-50"/>
    </source>
</evidence>
<evidence type="ECO:0000313" key="7">
    <source>
        <dbReference type="EMBL" id="CAD9461652.1"/>
    </source>
</evidence>
<accession>A0A7S2DR48</accession>
<dbReference type="Gene3D" id="3.20.20.10">
    <property type="entry name" value="Alanine racemase"/>
    <property type="match status" value="1"/>
</dbReference>
<name>A0A7S2DR48_9EUKA</name>
<sequence length="454" mass="48148">MGHHAVSVVSRLARQIPSRCSRPFSSAIAHQGLEPFPMPALALTNTAMHRVINSGAEDPFFIVDLNAAIQRVALWKALLPRVTPFYAVKCNPDTMLLAALAQQDVNFDCASRAEIQTVLDLGVSSRRIIYANPCKQPSHLRFAKDVGVALTVADSEAELHKTAAVHPRADLLLRIAVDDSQAACVMSCKYGAPMSDVPRLLHIAAELGLSVRGVSFHVGSGQPSAHAFVDAVDRAAHVFALAEAGGQHALDIVDIGGGFPGVDTPQLSFRMIAAALRPALDAHFPESRGVALIAEPGRFLAAASHTLAVNVIGKKRVAQADARDDEEKEHTMLFVNDGLYGSFNCVLYDHAEPTPHVLAPAKAAATQRCSIWGPTCDGLDCITKNAELPDDLPVGAWLYFPHMGAYSSAAGSNFNGMPLPEKTYLPLDGLSSVSDAAQPAPGAAALLQELAMVA</sequence>
<dbReference type="SUPFAM" id="SSF50621">
    <property type="entry name" value="Alanine racemase C-terminal domain-like"/>
    <property type="match status" value="1"/>
</dbReference>
<comment type="similarity">
    <text evidence="2">Belongs to the Orn/Lys/Arg decarboxylase class-II family.</text>
</comment>